<dbReference type="SUPFAM" id="SSF51735">
    <property type="entry name" value="NAD(P)-binding Rossmann-fold domains"/>
    <property type="match status" value="1"/>
</dbReference>
<evidence type="ECO:0008006" key="3">
    <source>
        <dbReference type="Google" id="ProtNLM"/>
    </source>
</evidence>
<dbReference type="PRINTS" id="PR00081">
    <property type="entry name" value="GDHRDH"/>
</dbReference>
<proteinExistence type="predicted"/>
<dbReference type="OrthoDB" id="1933717at2759"/>
<reference evidence="1 2" key="2">
    <citation type="journal article" date="2019" name="G3 (Bethesda)">
        <title>Hybrid Assembly of the Genome of the Entomopathogenic Nematode Steinernema carpocapsae Identifies the X-Chromosome.</title>
        <authorList>
            <person name="Serra L."/>
            <person name="Macchietto M."/>
            <person name="Macias-Munoz A."/>
            <person name="McGill C.J."/>
            <person name="Rodriguez I.M."/>
            <person name="Rodriguez B."/>
            <person name="Murad R."/>
            <person name="Mortazavi A."/>
        </authorList>
    </citation>
    <scope>NUCLEOTIDE SEQUENCE [LARGE SCALE GENOMIC DNA]</scope>
    <source>
        <strain evidence="1 2">ALL</strain>
    </source>
</reference>
<dbReference type="Proteomes" id="UP000298663">
    <property type="component" value="Unassembled WGS sequence"/>
</dbReference>
<dbReference type="Pfam" id="PF00106">
    <property type="entry name" value="adh_short"/>
    <property type="match status" value="1"/>
</dbReference>
<organism evidence="1 2">
    <name type="scientific">Steinernema carpocapsae</name>
    <name type="common">Entomopathogenic nematode</name>
    <dbReference type="NCBI Taxonomy" id="34508"/>
    <lineage>
        <taxon>Eukaryota</taxon>
        <taxon>Metazoa</taxon>
        <taxon>Ecdysozoa</taxon>
        <taxon>Nematoda</taxon>
        <taxon>Chromadorea</taxon>
        <taxon>Rhabditida</taxon>
        <taxon>Tylenchina</taxon>
        <taxon>Panagrolaimomorpha</taxon>
        <taxon>Strongyloidoidea</taxon>
        <taxon>Steinernematidae</taxon>
        <taxon>Steinernema</taxon>
    </lineage>
</organism>
<protein>
    <recommendedName>
        <fullName evidence="3">Dehydrogenase/reductase SDR family member 1</fullName>
    </recommendedName>
</protein>
<keyword evidence="2" id="KW-1185">Reference proteome</keyword>
<dbReference type="EMBL" id="AZBU02000002">
    <property type="protein sequence ID" value="TKR95695.1"/>
    <property type="molecule type" value="Genomic_DNA"/>
</dbReference>
<name>A0A4V6A6P7_STECR</name>
<sequence length="300" mass="32429">MSFKPLSGHVALVTGASRGIGKGIALQLGEAGATVYVTGRAPGCQDRKLASNALPTLEQTANEITVRGGYGIAVFCDHSDSQEVKNLFEKIEKEQNGQLDILVNNAFSAVAACFETTGKKFYDVEPSIFDDVNNVALKNHYVCSVYAARLMVPRKKGFIVTISSYGGVQKIYNIAYTVGKSACDRMAADMAHELLDSNVASISLWPGAVKTELVTATANEEKKKALAQAESTEFSGKCIVALATDPKLLEKTGRILTTTDLAKDYNLCDIDGTQPRSERLEPYRAFLVEKNKTYAPQNLA</sequence>
<comment type="caution">
    <text evidence="1">The sequence shown here is derived from an EMBL/GenBank/DDBJ whole genome shotgun (WGS) entry which is preliminary data.</text>
</comment>
<reference evidence="1 2" key="1">
    <citation type="journal article" date="2015" name="Genome Biol.">
        <title>Comparative genomics of Steinernema reveals deeply conserved gene regulatory networks.</title>
        <authorList>
            <person name="Dillman A.R."/>
            <person name="Macchietto M."/>
            <person name="Porter C.F."/>
            <person name="Rogers A."/>
            <person name="Williams B."/>
            <person name="Antoshechkin I."/>
            <person name="Lee M.M."/>
            <person name="Goodwin Z."/>
            <person name="Lu X."/>
            <person name="Lewis E.E."/>
            <person name="Goodrich-Blair H."/>
            <person name="Stock S.P."/>
            <person name="Adams B.J."/>
            <person name="Sternberg P.W."/>
            <person name="Mortazavi A."/>
        </authorList>
    </citation>
    <scope>NUCLEOTIDE SEQUENCE [LARGE SCALE GENOMIC DNA]</scope>
    <source>
        <strain evidence="1 2">ALL</strain>
    </source>
</reference>
<accession>A0A4V6A6P7</accession>
<dbReference type="InterPro" id="IPR002347">
    <property type="entry name" value="SDR_fam"/>
</dbReference>
<dbReference type="PANTHER" id="PTHR44147:SF2">
    <property type="entry name" value="DEHYDROGENASE_REDUCTASE SDR FAMILY MEMBER 1"/>
    <property type="match status" value="1"/>
</dbReference>
<dbReference type="InterPro" id="IPR036291">
    <property type="entry name" value="NAD(P)-bd_dom_sf"/>
</dbReference>
<dbReference type="AlphaFoldDB" id="A0A4V6A6P7"/>
<dbReference type="Gene3D" id="3.40.50.720">
    <property type="entry name" value="NAD(P)-binding Rossmann-like Domain"/>
    <property type="match status" value="1"/>
</dbReference>
<dbReference type="PANTHER" id="PTHR44147">
    <property type="entry name" value="DEHYDROGENASE/REDUCTASE SDR FAMILY MEMBER 1"/>
    <property type="match status" value="1"/>
</dbReference>
<evidence type="ECO:0000313" key="1">
    <source>
        <dbReference type="EMBL" id="TKR95695.1"/>
    </source>
</evidence>
<evidence type="ECO:0000313" key="2">
    <source>
        <dbReference type="Proteomes" id="UP000298663"/>
    </source>
</evidence>
<gene>
    <name evidence="1" type="ORF">L596_009827</name>
</gene>
<dbReference type="STRING" id="34508.A0A4V6A6P7"/>